<accession>A0AAW2HZS1</accession>
<dbReference type="EMBL" id="JARGDH010000002">
    <property type="protein sequence ID" value="KAL0274780.1"/>
    <property type="molecule type" value="Genomic_DNA"/>
</dbReference>
<evidence type="ECO:0000256" key="3">
    <source>
        <dbReference type="SAM" id="SignalP"/>
    </source>
</evidence>
<name>A0AAW2HZS1_9NEOP</name>
<reference evidence="4" key="1">
    <citation type="journal article" date="2024" name="Gigascience">
        <title>Chromosome-level genome of the poultry shaft louse Menopon gallinae provides insight into the host-switching and adaptive evolution of parasitic lice.</title>
        <authorList>
            <person name="Xu Y."/>
            <person name="Ma L."/>
            <person name="Liu S."/>
            <person name="Liang Y."/>
            <person name="Liu Q."/>
            <person name="He Z."/>
            <person name="Tian L."/>
            <person name="Duan Y."/>
            <person name="Cai W."/>
            <person name="Li H."/>
            <person name="Song F."/>
        </authorList>
    </citation>
    <scope>NUCLEOTIDE SEQUENCE</scope>
    <source>
        <strain evidence="4">Cailab_2023a</strain>
    </source>
</reference>
<keyword evidence="3" id="KW-0732">Signal</keyword>
<feature type="region of interest" description="Disordered" evidence="1">
    <location>
        <begin position="150"/>
        <end position="172"/>
    </location>
</feature>
<organism evidence="4">
    <name type="scientific">Menopon gallinae</name>
    <name type="common">poultry shaft louse</name>
    <dbReference type="NCBI Taxonomy" id="328185"/>
    <lineage>
        <taxon>Eukaryota</taxon>
        <taxon>Metazoa</taxon>
        <taxon>Ecdysozoa</taxon>
        <taxon>Arthropoda</taxon>
        <taxon>Hexapoda</taxon>
        <taxon>Insecta</taxon>
        <taxon>Pterygota</taxon>
        <taxon>Neoptera</taxon>
        <taxon>Paraneoptera</taxon>
        <taxon>Psocodea</taxon>
        <taxon>Troctomorpha</taxon>
        <taxon>Phthiraptera</taxon>
        <taxon>Amblycera</taxon>
        <taxon>Menoponidae</taxon>
        <taxon>Menopon</taxon>
    </lineage>
</organism>
<evidence type="ECO:0000256" key="1">
    <source>
        <dbReference type="SAM" id="MobiDB-lite"/>
    </source>
</evidence>
<comment type="caution">
    <text evidence="4">The sequence shown here is derived from an EMBL/GenBank/DDBJ whole genome shotgun (WGS) entry which is preliminary data.</text>
</comment>
<proteinExistence type="predicted"/>
<keyword evidence="2" id="KW-0812">Transmembrane</keyword>
<feature type="chain" id="PRO_5043878738" evidence="3">
    <location>
        <begin position="17"/>
        <end position="172"/>
    </location>
</feature>
<dbReference type="AlphaFoldDB" id="A0AAW2HZS1"/>
<feature type="signal peptide" evidence="3">
    <location>
        <begin position="1"/>
        <end position="16"/>
    </location>
</feature>
<gene>
    <name evidence="4" type="ORF">PYX00_002822</name>
</gene>
<evidence type="ECO:0000313" key="4">
    <source>
        <dbReference type="EMBL" id="KAL0274780.1"/>
    </source>
</evidence>
<protein>
    <submittedName>
        <fullName evidence="4">Uncharacterized protein</fullName>
    </submittedName>
</protein>
<keyword evidence="2" id="KW-1133">Transmembrane helix</keyword>
<keyword evidence="2" id="KW-0472">Membrane</keyword>
<sequence length="172" mass="18826">MVVLILVLYVFPPCLGFDGKARPKSKAKVIEDYVLSANFDDGMALPQIRGRTPDRTERGIERKIADLDVFRQAYQTEEESTGPGPYHEMKDRDLVLPPHGPHHPPPPAVVISPQAFFAMGFMNFLILLSIMQASIAVMSKNSPAGGGLLGGLLGKPPGRRRRSAPARALDLR</sequence>
<evidence type="ECO:0000256" key="2">
    <source>
        <dbReference type="SAM" id="Phobius"/>
    </source>
</evidence>
<feature type="transmembrane region" description="Helical" evidence="2">
    <location>
        <begin position="115"/>
        <end position="138"/>
    </location>
</feature>